<gene>
    <name evidence="2" type="ORF">A1O1_05298</name>
</gene>
<feature type="region of interest" description="Disordered" evidence="1">
    <location>
        <begin position="1"/>
        <end position="21"/>
    </location>
</feature>
<dbReference type="GeneID" id="19160173"/>
<protein>
    <submittedName>
        <fullName evidence="2">Uncharacterized protein</fullName>
    </submittedName>
</protein>
<accession>W9Y789</accession>
<reference evidence="2 3" key="1">
    <citation type="submission" date="2013-03" db="EMBL/GenBank/DDBJ databases">
        <title>The Genome Sequence of Capronia coronata CBS 617.96.</title>
        <authorList>
            <consortium name="The Broad Institute Genomics Platform"/>
            <person name="Cuomo C."/>
            <person name="de Hoog S."/>
            <person name="Gorbushina A."/>
            <person name="Walker B."/>
            <person name="Young S.K."/>
            <person name="Zeng Q."/>
            <person name="Gargeya S."/>
            <person name="Fitzgerald M."/>
            <person name="Haas B."/>
            <person name="Abouelleil A."/>
            <person name="Allen A.W."/>
            <person name="Alvarado L."/>
            <person name="Arachchi H.M."/>
            <person name="Berlin A.M."/>
            <person name="Chapman S.B."/>
            <person name="Gainer-Dewar J."/>
            <person name="Goldberg J."/>
            <person name="Griggs A."/>
            <person name="Gujja S."/>
            <person name="Hansen M."/>
            <person name="Howarth C."/>
            <person name="Imamovic A."/>
            <person name="Ireland A."/>
            <person name="Larimer J."/>
            <person name="McCowan C."/>
            <person name="Murphy C."/>
            <person name="Pearson M."/>
            <person name="Poon T.W."/>
            <person name="Priest M."/>
            <person name="Roberts A."/>
            <person name="Saif S."/>
            <person name="Shea T."/>
            <person name="Sisk P."/>
            <person name="Sykes S."/>
            <person name="Wortman J."/>
            <person name="Nusbaum C."/>
            <person name="Birren B."/>
        </authorList>
    </citation>
    <scope>NUCLEOTIDE SEQUENCE [LARGE SCALE GENOMIC DNA]</scope>
    <source>
        <strain evidence="2 3">CBS 617.96</strain>
    </source>
</reference>
<dbReference type="AlphaFoldDB" id="W9Y789"/>
<dbReference type="Proteomes" id="UP000019484">
    <property type="component" value="Unassembled WGS sequence"/>
</dbReference>
<proteinExistence type="predicted"/>
<dbReference type="HOGENOM" id="CLU_1015631_0_0_1"/>
<organism evidence="2 3">
    <name type="scientific">Capronia coronata CBS 617.96</name>
    <dbReference type="NCBI Taxonomy" id="1182541"/>
    <lineage>
        <taxon>Eukaryota</taxon>
        <taxon>Fungi</taxon>
        <taxon>Dikarya</taxon>
        <taxon>Ascomycota</taxon>
        <taxon>Pezizomycotina</taxon>
        <taxon>Eurotiomycetes</taxon>
        <taxon>Chaetothyriomycetidae</taxon>
        <taxon>Chaetothyriales</taxon>
        <taxon>Herpotrichiellaceae</taxon>
        <taxon>Capronia</taxon>
    </lineage>
</organism>
<sequence>MASNRNTIPPPVPEVPQATGRNMELPTDLDAITAILSAQVREVARLRQRVVMVGHFDRRRRMMDMLDDEETWGSGSASASTSSESESESDSDSESNSDDETASHASRRPGSDDSWRYLCLFTILDLHTIANANANANEPVNMASEERHSRTRNTNNDAEQATTTTTTTTRAREYLLSLELCSDMEPTRHRIVLPDAHFTLILQWFMDGVRPVVNIRNFWERRGHTHALWLVGHDYFSPRCWGPCREECGGPDSTAEALEDLLDEEGIVVERLSL</sequence>
<feature type="region of interest" description="Disordered" evidence="1">
    <location>
        <begin position="142"/>
        <end position="166"/>
    </location>
</feature>
<comment type="caution">
    <text evidence="2">The sequence shown here is derived from an EMBL/GenBank/DDBJ whole genome shotgun (WGS) entry which is preliminary data.</text>
</comment>
<dbReference type="EMBL" id="AMWN01000004">
    <property type="protein sequence ID" value="EXJ88368.1"/>
    <property type="molecule type" value="Genomic_DNA"/>
</dbReference>
<evidence type="ECO:0000256" key="1">
    <source>
        <dbReference type="SAM" id="MobiDB-lite"/>
    </source>
</evidence>
<feature type="compositionally biased region" description="Polar residues" evidence="1">
    <location>
        <begin position="152"/>
        <end position="161"/>
    </location>
</feature>
<feature type="region of interest" description="Disordered" evidence="1">
    <location>
        <begin position="67"/>
        <end position="111"/>
    </location>
</feature>
<evidence type="ECO:0000313" key="2">
    <source>
        <dbReference type="EMBL" id="EXJ88368.1"/>
    </source>
</evidence>
<evidence type="ECO:0000313" key="3">
    <source>
        <dbReference type="Proteomes" id="UP000019484"/>
    </source>
</evidence>
<dbReference type="OrthoDB" id="10633879at2759"/>
<feature type="compositionally biased region" description="Acidic residues" evidence="1">
    <location>
        <begin position="85"/>
        <end position="100"/>
    </location>
</feature>
<name>W9Y789_9EURO</name>
<feature type="compositionally biased region" description="Low complexity" evidence="1">
    <location>
        <begin position="72"/>
        <end position="84"/>
    </location>
</feature>
<dbReference type="RefSeq" id="XP_007724374.1">
    <property type="nucleotide sequence ID" value="XM_007726184.1"/>
</dbReference>
<keyword evidence="3" id="KW-1185">Reference proteome</keyword>